<sequence>MGSIVTVDGIKKSYKKRKSKEEFVAVKGVSFEVGKGEIVGLLGPNGAGKTTTIKTICGLLVPDDGSVTINGFDSVKERNKALGHISAVLEGNRNLYWRLNVLENMEYFAGNRGASKKEIKTQVNELLNLFQLQDKKYELVNNLSRGMQQKLAICVAMLADTDVILLDEPTLGLDVETGYEVRELLRKIAHDQGKTVIISTHDMPVVQDLCQRTIIINDGKVIADERVDQLLRLFETSAYQVNLKEGLTEEQREILELKFPIHRWEGLKLEVSFEQEQEIYDLMEIFKKNQTPIETINRTEINFEQVFRKLVKEEVAS</sequence>
<organism evidence="6 7">
    <name type="scientific">Virgibacillus salinus</name>
    <dbReference type="NCBI Taxonomy" id="553311"/>
    <lineage>
        <taxon>Bacteria</taxon>
        <taxon>Bacillati</taxon>
        <taxon>Bacillota</taxon>
        <taxon>Bacilli</taxon>
        <taxon>Bacillales</taxon>
        <taxon>Bacillaceae</taxon>
        <taxon>Virgibacillus</taxon>
    </lineage>
</organism>
<keyword evidence="2" id="KW-0813">Transport</keyword>
<dbReference type="InterPro" id="IPR027417">
    <property type="entry name" value="P-loop_NTPase"/>
</dbReference>
<feature type="domain" description="ABC transporter" evidence="5">
    <location>
        <begin position="5"/>
        <end position="243"/>
    </location>
</feature>
<dbReference type="AlphaFoldDB" id="A0A1H0ZAI6"/>
<reference evidence="6 7" key="1">
    <citation type="submission" date="2016-10" db="EMBL/GenBank/DDBJ databases">
        <authorList>
            <person name="de Groot N.N."/>
        </authorList>
    </citation>
    <scope>NUCLEOTIDE SEQUENCE [LARGE SCALE GENOMIC DNA]</scope>
    <source>
        <strain evidence="6 7">CGMCC 1.10449</strain>
    </source>
</reference>
<dbReference type="PROSITE" id="PS50893">
    <property type="entry name" value="ABC_TRANSPORTER_2"/>
    <property type="match status" value="1"/>
</dbReference>
<evidence type="ECO:0000256" key="1">
    <source>
        <dbReference type="ARBA" id="ARBA00005417"/>
    </source>
</evidence>
<dbReference type="InterPro" id="IPR003439">
    <property type="entry name" value="ABC_transporter-like_ATP-bd"/>
</dbReference>
<dbReference type="SUPFAM" id="SSF52540">
    <property type="entry name" value="P-loop containing nucleoside triphosphate hydrolases"/>
    <property type="match status" value="1"/>
</dbReference>
<dbReference type="RefSeq" id="WP_092491936.1">
    <property type="nucleotide sequence ID" value="NZ_FNKD01000001.1"/>
</dbReference>
<dbReference type="CDD" id="cd03230">
    <property type="entry name" value="ABC_DR_subfamily_A"/>
    <property type="match status" value="1"/>
</dbReference>
<evidence type="ECO:0000256" key="4">
    <source>
        <dbReference type="ARBA" id="ARBA00022840"/>
    </source>
</evidence>
<protein>
    <submittedName>
        <fullName evidence="6">ABC-2 type transport system ATP-binding protein</fullName>
    </submittedName>
</protein>
<keyword evidence="7" id="KW-1185">Reference proteome</keyword>
<dbReference type="GO" id="GO:0016887">
    <property type="term" value="F:ATP hydrolysis activity"/>
    <property type="evidence" value="ECO:0007669"/>
    <property type="project" value="InterPro"/>
</dbReference>
<dbReference type="InterPro" id="IPR050763">
    <property type="entry name" value="ABC_transporter_ATP-binding"/>
</dbReference>
<evidence type="ECO:0000256" key="3">
    <source>
        <dbReference type="ARBA" id="ARBA00022741"/>
    </source>
</evidence>
<dbReference type="InterPro" id="IPR003593">
    <property type="entry name" value="AAA+_ATPase"/>
</dbReference>
<evidence type="ECO:0000259" key="5">
    <source>
        <dbReference type="PROSITE" id="PS50893"/>
    </source>
</evidence>
<dbReference type="Pfam" id="PF00005">
    <property type="entry name" value="ABC_tran"/>
    <property type="match status" value="1"/>
</dbReference>
<keyword evidence="4 6" id="KW-0067">ATP-binding</keyword>
<dbReference type="PANTHER" id="PTHR42711">
    <property type="entry name" value="ABC TRANSPORTER ATP-BINDING PROTEIN"/>
    <property type="match status" value="1"/>
</dbReference>
<evidence type="ECO:0000313" key="6">
    <source>
        <dbReference type="EMBL" id="SDQ24445.1"/>
    </source>
</evidence>
<evidence type="ECO:0000313" key="7">
    <source>
        <dbReference type="Proteomes" id="UP000199444"/>
    </source>
</evidence>
<dbReference type="PANTHER" id="PTHR42711:SF5">
    <property type="entry name" value="ABC TRANSPORTER ATP-BINDING PROTEIN NATA"/>
    <property type="match status" value="1"/>
</dbReference>
<dbReference type="SMART" id="SM00382">
    <property type="entry name" value="AAA"/>
    <property type="match status" value="1"/>
</dbReference>
<keyword evidence="3" id="KW-0547">Nucleotide-binding</keyword>
<accession>A0A1H0ZAI6</accession>
<dbReference type="Proteomes" id="UP000199444">
    <property type="component" value="Unassembled WGS sequence"/>
</dbReference>
<gene>
    <name evidence="6" type="ORF">SAMN05216231_1117</name>
</gene>
<dbReference type="STRING" id="553311.SAMN05216231_1117"/>
<dbReference type="GO" id="GO:0005524">
    <property type="term" value="F:ATP binding"/>
    <property type="evidence" value="ECO:0007669"/>
    <property type="project" value="UniProtKB-KW"/>
</dbReference>
<dbReference type="EMBL" id="FNKD01000001">
    <property type="protein sequence ID" value="SDQ24445.1"/>
    <property type="molecule type" value="Genomic_DNA"/>
</dbReference>
<name>A0A1H0ZAI6_9BACI</name>
<dbReference type="Gene3D" id="3.40.50.300">
    <property type="entry name" value="P-loop containing nucleotide triphosphate hydrolases"/>
    <property type="match status" value="1"/>
</dbReference>
<proteinExistence type="inferred from homology"/>
<evidence type="ECO:0000256" key="2">
    <source>
        <dbReference type="ARBA" id="ARBA00022448"/>
    </source>
</evidence>
<comment type="similarity">
    <text evidence="1">Belongs to the ABC transporter superfamily.</text>
</comment>